<keyword evidence="4" id="KW-1185">Reference proteome</keyword>
<keyword evidence="3" id="KW-0482">Metalloprotease</keyword>
<dbReference type="GO" id="GO:0006508">
    <property type="term" value="P:proteolysis"/>
    <property type="evidence" value="ECO:0007669"/>
    <property type="project" value="UniProtKB-KW"/>
</dbReference>
<protein>
    <submittedName>
        <fullName evidence="3">CPBP family intramembrane metalloprotease</fullName>
    </submittedName>
</protein>
<keyword evidence="3" id="KW-0378">Hydrolase</keyword>
<name>A0A547Q6J2_9RHOB</name>
<feature type="transmembrane region" description="Helical" evidence="1">
    <location>
        <begin position="266"/>
        <end position="289"/>
    </location>
</feature>
<feature type="transmembrane region" description="Helical" evidence="1">
    <location>
        <begin position="301"/>
        <end position="322"/>
    </location>
</feature>
<dbReference type="PANTHER" id="PTHR36435">
    <property type="entry name" value="SLR1288 PROTEIN"/>
    <property type="match status" value="1"/>
</dbReference>
<feature type="transmembrane region" description="Helical" evidence="1">
    <location>
        <begin position="171"/>
        <end position="189"/>
    </location>
</feature>
<keyword evidence="1" id="KW-0812">Transmembrane</keyword>
<dbReference type="EMBL" id="VFSV01000008">
    <property type="protein sequence ID" value="TRD21984.1"/>
    <property type="molecule type" value="Genomic_DNA"/>
</dbReference>
<reference evidence="3 4" key="1">
    <citation type="submission" date="2019-06" db="EMBL/GenBank/DDBJ databases">
        <title>Paenimaribius caenipelagi gen. nov., sp. nov., isolated from a tidal flat.</title>
        <authorList>
            <person name="Yoon J.-H."/>
        </authorList>
    </citation>
    <scope>NUCLEOTIDE SEQUENCE [LARGE SCALE GENOMIC DNA]</scope>
    <source>
        <strain evidence="3 4">JBTF-M29</strain>
    </source>
</reference>
<keyword evidence="1" id="KW-0472">Membrane</keyword>
<feature type="domain" description="CAAX prenyl protease 2/Lysostaphin resistance protein A-like" evidence="2">
    <location>
        <begin position="175"/>
        <end position="271"/>
    </location>
</feature>
<dbReference type="InterPro" id="IPR052710">
    <property type="entry name" value="CAAX_protease"/>
</dbReference>
<proteinExistence type="predicted"/>
<dbReference type="Proteomes" id="UP000318590">
    <property type="component" value="Unassembled WGS sequence"/>
</dbReference>
<keyword evidence="1" id="KW-1133">Transmembrane helix</keyword>
<feature type="transmembrane region" description="Helical" evidence="1">
    <location>
        <begin position="210"/>
        <end position="228"/>
    </location>
</feature>
<dbReference type="OrthoDB" id="7171777at2"/>
<gene>
    <name evidence="3" type="ORF">FEV53_06305</name>
</gene>
<dbReference type="GO" id="GO:0008237">
    <property type="term" value="F:metallopeptidase activity"/>
    <property type="evidence" value="ECO:0007669"/>
    <property type="project" value="UniProtKB-KW"/>
</dbReference>
<dbReference type="GO" id="GO:0004175">
    <property type="term" value="F:endopeptidase activity"/>
    <property type="evidence" value="ECO:0007669"/>
    <property type="project" value="UniProtKB-ARBA"/>
</dbReference>
<evidence type="ECO:0000256" key="1">
    <source>
        <dbReference type="SAM" id="Phobius"/>
    </source>
</evidence>
<evidence type="ECO:0000313" key="4">
    <source>
        <dbReference type="Proteomes" id="UP000318590"/>
    </source>
</evidence>
<comment type="caution">
    <text evidence="3">The sequence shown here is derived from an EMBL/GenBank/DDBJ whole genome shotgun (WGS) entry which is preliminary data.</text>
</comment>
<feature type="transmembrane region" description="Helical" evidence="1">
    <location>
        <begin position="52"/>
        <end position="77"/>
    </location>
</feature>
<organism evidence="3 4">
    <name type="scientific">Palleronia caenipelagi</name>
    <dbReference type="NCBI Taxonomy" id="2489174"/>
    <lineage>
        <taxon>Bacteria</taxon>
        <taxon>Pseudomonadati</taxon>
        <taxon>Pseudomonadota</taxon>
        <taxon>Alphaproteobacteria</taxon>
        <taxon>Rhodobacterales</taxon>
        <taxon>Roseobacteraceae</taxon>
        <taxon>Palleronia</taxon>
    </lineage>
</organism>
<sequence length="327" mass="35678">MSLLLWRVSFRIGQTRRIDKSRWSHNIGPMTYQTALERYIAPARTRPQFWRLLAGTLTMLLVYLLGLLALGAVLVWHGGEDGALRMMSELMSPVTPAGTLLLLATFAGMALGPMLAVRLWHRRSVGSLFGPRTVVMRDFLRAGALIGTLLALSITVWSQGFDAVPGLPFDTWIGLLPVALPLILLQTGAEELVFRGYLLQQLAARFRSPWVWLVLPSVIFGALHYDPGSAGDNALFVAASATLFGLMAADLTRVTGSLGAAWGLHFVNNVVALLFVATDGTITGLALHLTPYTAAEMGASPLVMVGDLATTALVWALMRWWLRRRTT</sequence>
<dbReference type="GO" id="GO:0080120">
    <property type="term" value="P:CAAX-box protein maturation"/>
    <property type="evidence" value="ECO:0007669"/>
    <property type="project" value="UniProtKB-ARBA"/>
</dbReference>
<accession>A0A547Q6J2</accession>
<evidence type="ECO:0000259" key="2">
    <source>
        <dbReference type="Pfam" id="PF02517"/>
    </source>
</evidence>
<feature type="transmembrane region" description="Helical" evidence="1">
    <location>
        <begin position="234"/>
        <end position="254"/>
    </location>
</feature>
<keyword evidence="3" id="KW-0645">Protease</keyword>
<feature type="transmembrane region" description="Helical" evidence="1">
    <location>
        <begin position="139"/>
        <end position="159"/>
    </location>
</feature>
<evidence type="ECO:0000313" key="3">
    <source>
        <dbReference type="EMBL" id="TRD21984.1"/>
    </source>
</evidence>
<dbReference type="Pfam" id="PF02517">
    <property type="entry name" value="Rce1-like"/>
    <property type="match status" value="1"/>
</dbReference>
<dbReference type="AlphaFoldDB" id="A0A547Q6J2"/>
<dbReference type="PANTHER" id="PTHR36435:SF1">
    <property type="entry name" value="CAAX AMINO TERMINAL PROTEASE FAMILY PROTEIN"/>
    <property type="match status" value="1"/>
</dbReference>
<feature type="transmembrane region" description="Helical" evidence="1">
    <location>
        <begin position="97"/>
        <end position="119"/>
    </location>
</feature>
<dbReference type="InterPro" id="IPR003675">
    <property type="entry name" value="Rce1/LyrA-like_dom"/>
</dbReference>